<accession>A0ABX1P202</accession>
<protein>
    <submittedName>
        <fullName evidence="2">Uncharacterized protein</fullName>
    </submittedName>
</protein>
<keyword evidence="3" id="KW-1185">Reference proteome</keyword>
<feature type="compositionally biased region" description="Polar residues" evidence="1">
    <location>
        <begin position="85"/>
        <end position="108"/>
    </location>
</feature>
<evidence type="ECO:0000256" key="1">
    <source>
        <dbReference type="SAM" id="MobiDB-lite"/>
    </source>
</evidence>
<feature type="region of interest" description="Disordered" evidence="1">
    <location>
        <begin position="231"/>
        <end position="257"/>
    </location>
</feature>
<gene>
    <name evidence="2" type="ORF">DP116_02360</name>
</gene>
<proteinExistence type="predicted"/>
<dbReference type="EMBL" id="QMEB01000009">
    <property type="protein sequence ID" value="NMG18351.1"/>
    <property type="molecule type" value="Genomic_DNA"/>
</dbReference>
<organism evidence="2 3">
    <name type="scientific">Brasilonema bromeliae SPC951</name>
    <dbReference type="NCBI Taxonomy" id="385972"/>
    <lineage>
        <taxon>Bacteria</taxon>
        <taxon>Bacillati</taxon>
        <taxon>Cyanobacteriota</taxon>
        <taxon>Cyanophyceae</taxon>
        <taxon>Nostocales</taxon>
        <taxon>Scytonemataceae</taxon>
        <taxon>Brasilonema</taxon>
        <taxon>Bromeliae group (in: Brasilonema)</taxon>
    </lineage>
</organism>
<sequence length="257" mass="28228">MTLTDDIEQFQTHTAKSSETLEGINELANKLFECSTDELASLLAEIESLCEQAKTEIKYTADCLVEINDSWGFEPLQHYSEKKQNTNQTTDSTVKGGNSSTQSTTVSENETKQVEAGDFAPRIEQAKELLDKAVDVCGELFNEAVKTGKNLQASLMIATSLTSGFLTKTVKLVDDVVDGISSSIEISNRVVSQPGMPLSENSSFAVIKEISDKTEEYFGVDGELAAAYEIQKDQEEKERKRKRAAQSRDESRGASSK</sequence>
<name>A0ABX1P202_9CYAN</name>
<feature type="region of interest" description="Disordered" evidence="1">
    <location>
        <begin position="80"/>
        <end position="113"/>
    </location>
</feature>
<dbReference type="RefSeq" id="WP_169153636.1">
    <property type="nucleotide sequence ID" value="NZ_CAWPJE010000293.1"/>
</dbReference>
<evidence type="ECO:0000313" key="2">
    <source>
        <dbReference type="EMBL" id="NMG18351.1"/>
    </source>
</evidence>
<reference evidence="2 3" key="1">
    <citation type="submission" date="2018-06" db="EMBL/GenBank/DDBJ databases">
        <title>Comparative genomics of Brasilonema spp. strains.</title>
        <authorList>
            <person name="Alvarenga D.O."/>
            <person name="Fiore M.F."/>
            <person name="Varani A.M."/>
        </authorList>
    </citation>
    <scope>NUCLEOTIDE SEQUENCE [LARGE SCALE GENOMIC DNA]</scope>
    <source>
        <strain evidence="2 3">SPC951</strain>
    </source>
</reference>
<feature type="compositionally biased region" description="Basic and acidic residues" evidence="1">
    <location>
        <begin position="246"/>
        <end position="257"/>
    </location>
</feature>
<evidence type="ECO:0000313" key="3">
    <source>
        <dbReference type="Proteomes" id="UP000718564"/>
    </source>
</evidence>
<dbReference type="Proteomes" id="UP000718564">
    <property type="component" value="Unassembled WGS sequence"/>
</dbReference>
<comment type="caution">
    <text evidence="2">The sequence shown here is derived from an EMBL/GenBank/DDBJ whole genome shotgun (WGS) entry which is preliminary data.</text>
</comment>